<dbReference type="GeneID" id="1246323"/>
<evidence type="ECO:0000256" key="3">
    <source>
        <dbReference type="ARBA" id="ARBA00007542"/>
    </source>
</evidence>
<evidence type="ECO:0000256" key="1">
    <source>
        <dbReference type="ARBA" id="ARBA00004191"/>
    </source>
</evidence>
<dbReference type="STRING" id="83560.NC80_00985"/>
<evidence type="ECO:0000256" key="8">
    <source>
        <dbReference type="ARBA" id="ARBA00022729"/>
    </source>
</evidence>
<keyword evidence="10" id="KW-0998">Cell outer membrane</keyword>
<keyword evidence="7" id="KW-0812">Transmembrane</keyword>
<protein>
    <submittedName>
        <fullName evidence="12">Membrane protein</fullName>
    </submittedName>
</protein>
<dbReference type="KEGG" id="cmx:DNC_01000"/>
<comment type="subcellular location">
    <subcellularLocation>
        <location evidence="2">Cell outer membrane</location>
        <topology evidence="2">Peripheral membrane protein</topology>
        <orientation evidence="2">Extracellular side</orientation>
    </subcellularLocation>
    <subcellularLocation>
        <location evidence="1">Secreted</location>
        <location evidence="1">Cell wall</location>
    </subcellularLocation>
</comment>
<evidence type="ECO:0000259" key="11">
    <source>
        <dbReference type="PROSITE" id="PS51208"/>
    </source>
</evidence>
<evidence type="ECO:0000313" key="12">
    <source>
        <dbReference type="EMBL" id="AJR10288.1"/>
    </source>
</evidence>
<evidence type="ECO:0000256" key="6">
    <source>
        <dbReference type="ARBA" id="ARBA00022525"/>
    </source>
</evidence>
<evidence type="ECO:0000256" key="5">
    <source>
        <dbReference type="ARBA" id="ARBA00022512"/>
    </source>
</evidence>
<dbReference type="KEGG" id="cmg:NC81_01000"/>
<accession>A0A069ZRF2</accession>
<dbReference type="Pfam" id="PF03797">
    <property type="entry name" value="Autotransporter"/>
    <property type="match status" value="1"/>
</dbReference>
<dbReference type="PROSITE" id="PS51208">
    <property type="entry name" value="AUTOTRANSPORTER"/>
    <property type="match status" value="1"/>
</dbReference>
<evidence type="ECO:0000256" key="2">
    <source>
        <dbReference type="ARBA" id="ARBA00004416"/>
    </source>
</evidence>
<evidence type="ECO:0000256" key="7">
    <source>
        <dbReference type="ARBA" id="ARBA00022692"/>
    </source>
</evidence>
<dbReference type="EMBL" id="CP007217">
    <property type="protein sequence ID" value="AJR10288.1"/>
    <property type="molecule type" value="Genomic_DNA"/>
</dbReference>
<dbReference type="InterPro" id="IPR003368">
    <property type="entry name" value="POMP_repeat"/>
</dbReference>
<sequence>MSSEKDKKNSCSKFSLSVVAAILASMSGLSNCSDLYAVGSSADHPAYLIPQAGLLLDHIKDIFIGPKDSQDKGQYKLIIGEAGSFQDSNAETLPQKVEHSTLFSVTTPIIVQGIDQQDQVSSQGLVCNFSGDHSEEIFERESFLGIAFLGNGSKDGITLTDIKSSLSGAALYSSDDLIFERIKGDIELSSCSSLERGGACSAQSILIHDCQGLTVKHCAAGVNVEGVSASDHLGFGGGAFSTTSSLSGEKSLYMPAGDIVVATCDGPVCFEGNSAQLANGGAIAASGKVLFVANEKKISFTDNQALSGGAISASSSISFQNCAELVFKSNLAKGVKDKCSLGGGALASLESVVLKDNLGITYEKNQSYSEGGAIFGKDCEIFENRGPVVFRDNTAALGGGAILAQQTVAICGNKSGISFEGSKSSFGGAIACGNFSSENNSSALGSIDISNNLGDISFLRTLCTTSDLGQTDYQGGGALFAENISLSENAGAITFKDNIVKTFASNGKMLGGGAILASGNVLISKNSGEISFVGNARAPQAIPTRSSDELSFGAQLTQTTSGCSGGGALFGKEVAIVQNATVVFEQNRLQCGEQETHGGGGAVYGMESASIIGNSFVRFGNNYAVGNQISGGALLSKKVRLAENTRVDFSRNIATFCGGAVQVSDGSCELINNGYVLFRDNRGQTFGGAISCLKGDVIISGNKDRVEFRDNIVTRPYFEENEEKVETADINSDKQEAEERSLLENIEQSFITATNQTFFLEEEKLPSEAFISAEELSKRRECAGGAIFAKRVYITDNKEPILFSHNFSDVYGGAIFTGSLQETDKQDVVTPEVVISGNDGDVIFSGNAAKHDKHLPDTGGGAICTQNLTISQNNGNVLFLNNFACSGGAVRIEDHGEVLLEAFGGDIIFNGNSSFRAQGSDAIYFAGKDSRIKALNATEGHAIVFQDALVFENIEERKSSGLLVINSQENEGYTGSVRFLGSESKVPQWIHVQQGGLELLHGAILCSYGVKQDPRAKIVLSAGSKLKILDSEQENNAEIGDLEDSVNSEKTPSLWIGKNAQAKVPLVDIHTISIDLASFSSKAQETPEEAPQVIVPKGSCVHSGELSLELVNTTGKGYENHALLKNDTQVSLMSFKEENDGSLEDLSKLSVSDLRIKVSTPDIVEETYGHMGDWSEATIQDGALVINWHPTGYKLDPQKAGSLVFNALWEEEAVLSTLKNARIAHNLTIQRMEFDYSTNAWGLAFSSFRELSSEKLVSVDGYRGSYIGASAGIDTQLMEDFVLGISTASFFGKMHSQNFDAEISRHGFVGSVYTGFLAGAWFFKGQYSLGETHNDMTTRYGVLGESNATWKSRGVLADALVEYRSLVGPARPKFYALHFNPYVEVSYASAKFPSFVEQGGEARAFEETSLTNITVPFGMKFELSFTKGQFSETNSLGIGCAWEMYRKVEGRSVELLEAGFDWEGSPIDLPKQELRVALENNTEWSSYFSTALGVTAFCGGFSSMDNKLGYEANAGMRLIF</sequence>
<dbReference type="InterPro" id="IPR036709">
    <property type="entry name" value="Autotransporte_beta_dom_sf"/>
</dbReference>
<feature type="domain" description="Autotransporter" evidence="11">
    <location>
        <begin position="1233"/>
        <end position="1520"/>
    </location>
</feature>
<dbReference type="OMA" id="STNIWGS"/>
<keyword evidence="9" id="KW-0472">Membrane</keyword>
<dbReference type="Gene3D" id="2.40.128.130">
    <property type="entry name" value="Autotransporter beta-domain"/>
    <property type="match status" value="1"/>
</dbReference>
<dbReference type="Proteomes" id="UP000260363">
    <property type="component" value="Chromosome"/>
</dbReference>
<proteinExistence type="inferred from homology"/>
<reference evidence="12 13" key="1">
    <citation type="submission" date="2014-02" db="EMBL/GenBank/DDBJ databases">
        <authorList>
            <person name="Chen C."/>
            <person name="Conrad T.A."/>
            <person name="Zhou Z."/>
            <person name="Lai Z."/>
            <person name="Zhong G."/>
        </authorList>
    </citation>
    <scope>NUCLEOTIDE SEQUENCE [LARGE SCALE GENOMIC DNA]</scope>
    <source>
        <strain evidence="12 13">Nigg3-28</strain>
    </source>
</reference>
<keyword evidence="8" id="KW-0732">Signal</keyword>
<keyword evidence="4" id="KW-1134">Transmembrane beta strand</keyword>
<dbReference type="KEGG" id="cmm:NC80_00985"/>
<evidence type="ECO:0000256" key="9">
    <source>
        <dbReference type="ARBA" id="ARBA00023136"/>
    </source>
</evidence>
<dbReference type="RefSeq" id="WP_010229791.1">
    <property type="nucleotide sequence ID" value="NZ_CP007217.1"/>
</dbReference>
<evidence type="ECO:0000256" key="10">
    <source>
        <dbReference type="ARBA" id="ARBA00023237"/>
    </source>
</evidence>
<gene>
    <name evidence="12" type="ORF">BD36_01065</name>
</gene>
<dbReference type="Pfam" id="PF02415">
    <property type="entry name" value="Chlam_PMP"/>
    <property type="match status" value="3"/>
</dbReference>
<dbReference type="GO" id="GO:0009279">
    <property type="term" value="C:cell outer membrane"/>
    <property type="evidence" value="ECO:0007669"/>
    <property type="project" value="UniProtKB-SubCell"/>
</dbReference>
<organism evidence="12 13">
    <name type="scientific">Chlamydia muridarum</name>
    <dbReference type="NCBI Taxonomy" id="83560"/>
    <lineage>
        <taxon>Bacteria</taxon>
        <taxon>Pseudomonadati</taxon>
        <taxon>Chlamydiota</taxon>
        <taxon>Chlamydiia</taxon>
        <taxon>Chlamydiales</taxon>
        <taxon>Chlamydiaceae</taxon>
        <taxon>Chlamydia/Chlamydophila group</taxon>
        <taxon>Chlamydia</taxon>
    </lineage>
</organism>
<evidence type="ECO:0000256" key="4">
    <source>
        <dbReference type="ARBA" id="ARBA00022452"/>
    </source>
</evidence>
<dbReference type="PATRIC" id="fig|243161.6.peg.215"/>
<dbReference type="SMART" id="SM00869">
    <property type="entry name" value="Autotransporter"/>
    <property type="match status" value="1"/>
</dbReference>
<dbReference type="InterPro" id="IPR011427">
    <property type="entry name" value="Polymorphic_membr_middle"/>
</dbReference>
<keyword evidence="5" id="KW-0134">Cell wall</keyword>
<evidence type="ECO:0000313" key="13">
    <source>
        <dbReference type="Proteomes" id="UP000260363"/>
    </source>
</evidence>
<dbReference type="Pfam" id="PF07548">
    <property type="entry name" value="ChlamPMP_M"/>
    <property type="match status" value="1"/>
</dbReference>
<comment type="similarity">
    <text evidence="3">Belongs to the PMP outer membrane protein family.</text>
</comment>
<keyword evidence="6" id="KW-0964">Secreted</keyword>
<name>A0A069ZRF2_CHLMR</name>
<dbReference type="SUPFAM" id="SSF103515">
    <property type="entry name" value="Autotransporter"/>
    <property type="match status" value="1"/>
</dbReference>
<dbReference type="NCBIfam" id="TIGR01376">
    <property type="entry name" value="POMP_repeat"/>
    <property type="match status" value="4"/>
</dbReference>
<dbReference type="InterPro" id="IPR005546">
    <property type="entry name" value="Autotransporte_beta"/>
</dbReference>